<dbReference type="OrthoDB" id="3577648at2"/>
<keyword evidence="2" id="KW-1185">Reference proteome</keyword>
<reference evidence="1 2" key="1">
    <citation type="submission" date="2020-08" db="EMBL/GenBank/DDBJ databases">
        <title>Sequencing the genomes of 1000 actinobacteria strains.</title>
        <authorList>
            <person name="Klenk H.-P."/>
        </authorList>
    </citation>
    <scope>NUCLEOTIDE SEQUENCE [LARGE SCALE GENOMIC DNA]</scope>
    <source>
        <strain evidence="1 2">DSM 23889</strain>
    </source>
</reference>
<dbReference type="EMBL" id="JACHBS010000001">
    <property type="protein sequence ID" value="MBB5618907.1"/>
    <property type="molecule type" value="Genomic_DNA"/>
</dbReference>
<comment type="caution">
    <text evidence="1">The sequence shown here is derived from an EMBL/GenBank/DDBJ whole genome shotgun (WGS) entry which is preliminary data.</text>
</comment>
<sequence>MRLYALDDNELVAIGPARNGELLEIVLADPEDDARVIHAMPARRRFIRYLEGREKP</sequence>
<protein>
    <recommendedName>
        <fullName evidence="3">BrnT family toxin</fullName>
    </recommendedName>
</protein>
<evidence type="ECO:0000313" key="1">
    <source>
        <dbReference type="EMBL" id="MBB5618907.1"/>
    </source>
</evidence>
<name>A0A840XQ13_9MICO</name>
<dbReference type="RefSeq" id="WP_153982463.1">
    <property type="nucleotide sequence ID" value="NZ_BAAANZ010000008.1"/>
</dbReference>
<evidence type="ECO:0008006" key="3">
    <source>
        <dbReference type="Google" id="ProtNLM"/>
    </source>
</evidence>
<organism evidence="1 2">
    <name type="scientific">Microcella frigidaquae</name>
    <dbReference type="NCBI Taxonomy" id="424758"/>
    <lineage>
        <taxon>Bacteria</taxon>
        <taxon>Bacillati</taxon>
        <taxon>Actinomycetota</taxon>
        <taxon>Actinomycetes</taxon>
        <taxon>Micrococcales</taxon>
        <taxon>Microbacteriaceae</taxon>
        <taxon>Microcella</taxon>
    </lineage>
</organism>
<proteinExistence type="predicted"/>
<accession>A0A840XQ13</accession>
<evidence type="ECO:0000313" key="2">
    <source>
        <dbReference type="Proteomes" id="UP000552883"/>
    </source>
</evidence>
<dbReference type="AlphaFoldDB" id="A0A840XQ13"/>
<dbReference type="Proteomes" id="UP000552883">
    <property type="component" value="Unassembled WGS sequence"/>
</dbReference>
<gene>
    <name evidence="1" type="ORF">BJ959_002403</name>
</gene>